<dbReference type="SUPFAM" id="SSF140990">
    <property type="entry name" value="FtsH protease domain-like"/>
    <property type="match status" value="1"/>
</dbReference>
<proteinExistence type="predicted"/>
<evidence type="ECO:0000313" key="1">
    <source>
        <dbReference type="EMBL" id="KAL3077717.1"/>
    </source>
</evidence>
<comment type="caution">
    <text evidence="1">The sequence shown here is derived from an EMBL/GenBank/DDBJ whole genome shotgun (WGS) entry which is preliminary data.</text>
</comment>
<accession>A0ABD2II94</accession>
<dbReference type="Proteomes" id="UP001620645">
    <property type="component" value="Unassembled WGS sequence"/>
</dbReference>
<reference evidence="1 2" key="1">
    <citation type="submission" date="2024-10" db="EMBL/GenBank/DDBJ databases">
        <authorList>
            <person name="Kim D."/>
        </authorList>
    </citation>
    <scope>NUCLEOTIDE SEQUENCE [LARGE SCALE GENOMIC DNA]</scope>
    <source>
        <strain evidence="1">Taebaek</strain>
    </source>
</reference>
<dbReference type="InterPro" id="IPR037219">
    <property type="entry name" value="Peptidase_M41-like"/>
</dbReference>
<gene>
    <name evidence="1" type="ORF">niasHS_012907</name>
</gene>
<sequence length="173" mass="19782">MLMSNQVVEEYREAFHEASHAAACKLNQHCPRVIFLSILHGVDENGRAYRGRTKVAERVLFNKDQLLAQMQYFLGSIPGELAFFGSVDRSGIKCDMDAAYIAAEAIVCFIEDAGQTYVEFSYANRCDPELRRAPEFIARVQHYLNEALHYLEAEFAKEAVKKIVREVRFEPIK</sequence>
<protein>
    <submittedName>
        <fullName evidence="1">Uncharacterized protein</fullName>
    </submittedName>
</protein>
<organism evidence="1 2">
    <name type="scientific">Heterodera schachtii</name>
    <name type="common">Sugarbeet cyst nematode worm</name>
    <name type="synonym">Tylenchus schachtii</name>
    <dbReference type="NCBI Taxonomy" id="97005"/>
    <lineage>
        <taxon>Eukaryota</taxon>
        <taxon>Metazoa</taxon>
        <taxon>Ecdysozoa</taxon>
        <taxon>Nematoda</taxon>
        <taxon>Chromadorea</taxon>
        <taxon>Rhabditida</taxon>
        <taxon>Tylenchina</taxon>
        <taxon>Tylenchomorpha</taxon>
        <taxon>Tylenchoidea</taxon>
        <taxon>Heteroderidae</taxon>
        <taxon>Heteroderinae</taxon>
        <taxon>Heterodera</taxon>
    </lineage>
</organism>
<name>A0ABD2II94_HETSC</name>
<keyword evidence="2" id="KW-1185">Reference proteome</keyword>
<evidence type="ECO:0000313" key="2">
    <source>
        <dbReference type="Proteomes" id="UP001620645"/>
    </source>
</evidence>
<dbReference type="AlphaFoldDB" id="A0ABD2II94"/>
<dbReference type="Gene3D" id="1.20.58.760">
    <property type="entry name" value="Peptidase M41"/>
    <property type="match status" value="1"/>
</dbReference>
<dbReference type="EMBL" id="JBICCN010000321">
    <property type="protein sequence ID" value="KAL3077717.1"/>
    <property type="molecule type" value="Genomic_DNA"/>
</dbReference>